<accession>A0A4Q9HWE2</accession>
<evidence type="ECO:0000313" key="2">
    <source>
        <dbReference type="Proteomes" id="UP000292452"/>
    </source>
</evidence>
<keyword evidence="2" id="KW-1185">Reference proteome</keyword>
<sequence length="96" mass="10355">MSDVAAVTWTTYVGGRPVEVPATIEGIRATLDEADTEAYDAEVLRTPAQDLHRVLARWALPAEAEDEDDTVVARLRAGDFSGCVPQDGNERRTGVA</sequence>
<proteinExistence type="predicted"/>
<protein>
    <submittedName>
        <fullName evidence="1">Uncharacterized protein</fullName>
    </submittedName>
</protein>
<dbReference type="RefSeq" id="WP_131123168.1">
    <property type="nucleotide sequence ID" value="NZ_SIXH01000079.1"/>
</dbReference>
<evidence type="ECO:0000313" key="1">
    <source>
        <dbReference type="EMBL" id="TBO59482.1"/>
    </source>
</evidence>
<organism evidence="1 2">
    <name type="scientific">Streptomyces kasugaensis</name>
    <dbReference type="NCBI Taxonomy" id="1946"/>
    <lineage>
        <taxon>Bacteria</taxon>
        <taxon>Bacillati</taxon>
        <taxon>Actinomycetota</taxon>
        <taxon>Actinomycetes</taxon>
        <taxon>Kitasatosporales</taxon>
        <taxon>Streptomycetaceae</taxon>
        <taxon>Streptomyces</taxon>
    </lineage>
</organism>
<gene>
    <name evidence="1" type="ORF">EYS09_11835</name>
</gene>
<dbReference type="Proteomes" id="UP000292452">
    <property type="component" value="Unassembled WGS sequence"/>
</dbReference>
<dbReference type="EMBL" id="SIXH01000079">
    <property type="protein sequence ID" value="TBO59482.1"/>
    <property type="molecule type" value="Genomic_DNA"/>
</dbReference>
<reference evidence="1 2" key="1">
    <citation type="submission" date="2019-02" db="EMBL/GenBank/DDBJ databases">
        <title>Draft Genome Sequence of Streptomyces sp. AM-2504, identified by 16S rRNA comparative analysis as a Streptomyces Kasugaensis strain.</title>
        <authorList>
            <person name="Napolioni V."/>
            <person name="Giuliodori A.M."/>
            <person name="Spurio R."/>
            <person name="Fabbretti A."/>
        </authorList>
    </citation>
    <scope>NUCLEOTIDE SEQUENCE [LARGE SCALE GENOMIC DNA]</scope>
    <source>
        <strain evidence="1 2">AM-2504</strain>
    </source>
</reference>
<comment type="caution">
    <text evidence="1">The sequence shown here is derived from an EMBL/GenBank/DDBJ whole genome shotgun (WGS) entry which is preliminary data.</text>
</comment>
<name>A0A4Q9HWE2_STRKA</name>
<dbReference type="AlphaFoldDB" id="A0A4Q9HWE2"/>